<dbReference type="Pfam" id="PF10135">
    <property type="entry name" value="Rod-binding"/>
    <property type="match status" value="1"/>
</dbReference>
<accession>T0ZFL2</accession>
<feature type="domain" description="Flagellar protein FlgJ N-terminal" evidence="2">
    <location>
        <begin position="54"/>
        <end position="102"/>
    </location>
</feature>
<dbReference type="PANTHER" id="PTHR33308:SF9">
    <property type="entry name" value="PEPTIDOGLYCAN HYDROLASE FLGJ"/>
    <property type="match status" value="1"/>
</dbReference>
<gene>
    <name evidence="3" type="ORF">B1A_15633</name>
</gene>
<organism evidence="3">
    <name type="scientific">mine drainage metagenome</name>
    <dbReference type="NCBI Taxonomy" id="410659"/>
    <lineage>
        <taxon>unclassified sequences</taxon>
        <taxon>metagenomes</taxon>
        <taxon>ecological metagenomes</taxon>
    </lineage>
</organism>
<evidence type="ECO:0000256" key="1">
    <source>
        <dbReference type="ARBA" id="ARBA00022801"/>
    </source>
</evidence>
<dbReference type="InterPro" id="IPR019301">
    <property type="entry name" value="Flagellar_prot_FlgJ_N"/>
</dbReference>
<dbReference type="PANTHER" id="PTHR33308">
    <property type="entry name" value="PEPTIDOGLYCAN HYDROLASE FLGJ"/>
    <property type="match status" value="1"/>
</dbReference>
<evidence type="ECO:0000313" key="3">
    <source>
        <dbReference type="EMBL" id="EQD43097.1"/>
    </source>
</evidence>
<dbReference type="EMBL" id="AUZX01011474">
    <property type="protein sequence ID" value="EQD43097.1"/>
    <property type="molecule type" value="Genomic_DNA"/>
</dbReference>
<proteinExistence type="predicted"/>
<reference evidence="3" key="1">
    <citation type="submission" date="2013-08" db="EMBL/GenBank/DDBJ databases">
        <authorList>
            <person name="Mendez C."/>
            <person name="Richter M."/>
            <person name="Ferrer M."/>
            <person name="Sanchez J."/>
        </authorList>
    </citation>
    <scope>NUCLEOTIDE SEQUENCE</scope>
</reference>
<keyword evidence="1" id="KW-0378">Hydrolase</keyword>
<dbReference type="AlphaFoldDB" id="T0ZFL2"/>
<comment type="caution">
    <text evidence="3">The sequence shown here is derived from an EMBL/GenBank/DDBJ whole genome shotgun (WGS) entry which is preliminary data.</text>
</comment>
<evidence type="ECO:0000259" key="2">
    <source>
        <dbReference type="Pfam" id="PF10135"/>
    </source>
</evidence>
<dbReference type="GO" id="GO:0016787">
    <property type="term" value="F:hydrolase activity"/>
    <property type="evidence" value="ECO:0007669"/>
    <property type="project" value="UniProtKB-KW"/>
</dbReference>
<dbReference type="PRINTS" id="PR01002">
    <property type="entry name" value="FLGFLGJ"/>
</dbReference>
<reference evidence="3" key="2">
    <citation type="journal article" date="2014" name="ISME J.">
        <title>Microbial stratification in low pH oxic and suboxic macroscopic growths along an acid mine drainage.</title>
        <authorList>
            <person name="Mendez-Garcia C."/>
            <person name="Mesa V."/>
            <person name="Sprenger R.R."/>
            <person name="Richter M."/>
            <person name="Diez M.S."/>
            <person name="Solano J."/>
            <person name="Bargiela R."/>
            <person name="Golyshina O.V."/>
            <person name="Manteca A."/>
            <person name="Ramos J.L."/>
            <person name="Gallego J.R."/>
            <person name="Llorente I."/>
            <person name="Martins Dos Santos V.A."/>
            <person name="Jensen O.N."/>
            <person name="Pelaez A.I."/>
            <person name="Sanchez J."/>
            <person name="Ferrer M."/>
        </authorList>
    </citation>
    <scope>NUCLEOTIDE SEQUENCE</scope>
</reference>
<sequence>MAHDLPLSVDPNARLAFDSQALGGLRLKAHQDPNKSLPQVAKQFETVFMNMMMKSMRATVPQDSLGDSQQTKMFTEMLDKQLAQNASKGHGGLGLADLIVKQLSPHSSISHPSSPFSKVVAPTADNLVKKGIPLKPLGVRHD</sequence>
<protein>
    <submittedName>
        <fullName evidence="3">Flagellar rod assembly protein/muramidase FlgJ</fullName>
    </submittedName>
</protein>
<dbReference type="GO" id="GO:0071973">
    <property type="term" value="P:bacterial-type flagellum-dependent cell motility"/>
    <property type="evidence" value="ECO:0007669"/>
    <property type="project" value="TreeGrafter"/>
</dbReference>
<keyword evidence="3" id="KW-0969">Cilium</keyword>
<keyword evidence="3" id="KW-0282">Flagellum</keyword>
<dbReference type="InterPro" id="IPR051056">
    <property type="entry name" value="Glycosyl_Hydrolase_73"/>
</dbReference>
<keyword evidence="3" id="KW-0966">Cell projection</keyword>
<name>T0ZFL2_9ZZZZ</name>